<reference evidence="1" key="2">
    <citation type="submission" date="2015-03" db="EMBL/GenBank/DDBJ databases">
        <authorList>
            <person name="Chow C.-E.T."/>
            <person name="Winget D.M."/>
            <person name="White R.A.III."/>
            <person name="Hallam S.J."/>
            <person name="Suttle C.A."/>
        </authorList>
    </citation>
    <scope>NUCLEOTIDE SEQUENCE</scope>
    <source>
        <strain evidence="1">Oxic1_1</strain>
    </source>
</reference>
<sequence>MDEEQLSHINEDLREHASLKDIKDWNGLATSYINGQKTIGEHGAKLENAIFMPGEAATEVERSVFYGKLGRPEAADGYSFELPEGAPEGYKVPAHLGEGFAAFAHSKGLSAAHAQDVYSFFVESSVANDKAQDAAAISERSETGVALKSQWGASFDNNAALIDAAINHYFPGDMAEGMFELATTNAGFANAFADIGKGITEDNNTNDKGAVGGGGGGGNSDGLEAIMAQRAEIMHNPESAYRNKKDPGHRAAVDEMSALTGRMIDLQNEANERGNT</sequence>
<name>A0A0F7L573_9VIRU</name>
<evidence type="ECO:0000313" key="1">
    <source>
        <dbReference type="EMBL" id="AKH47689.1"/>
    </source>
</evidence>
<proteinExistence type="predicted"/>
<reference evidence="1" key="1">
    <citation type="journal article" date="2015" name="Front. Microbiol.">
        <title>Combining genomic sequencing methods to explore viral diversity and reveal potential virus-host interactions.</title>
        <authorList>
            <person name="Chow C.E."/>
            <person name="Winget D.M."/>
            <person name="White R.A.III."/>
            <person name="Hallam S.J."/>
            <person name="Suttle C.A."/>
        </authorList>
    </citation>
    <scope>NUCLEOTIDE SEQUENCE</scope>
    <source>
        <strain evidence="1">Oxic1_1</strain>
    </source>
</reference>
<organism evidence="1">
    <name type="scientific">uncultured marine virus</name>
    <dbReference type="NCBI Taxonomy" id="186617"/>
    <lineage>
        <taxon>Viruses</taxon>
        <taxon>environmental samples</taxon>
    </lineage>
</organism>
<protein>
    <submittedName>
        <fullName evidence="1">Uncharacterized protein</fullName>
    </submittedName>
</protein>
<accession>A0A0F7L573</accession>
<dbReference type="EMBL" id="KR029596">
    <property type="protein sequence ID" value="AKH47689.1"/>
    <property type="molecule type" value="Genomic_DNA"/>
</dbReference>